<keyword evidence="1" id="KW-0808">Transferase</keyword>
<dbReference type="OrthoDB" id="9804377at2"/>
<dbReference type="InterPro" id="IPR006282">
    <property type="entry name" value="Thi_PPkinase"/>
</dbReference>
<name>A0A2K4ZIR6_9FIRM</name>
<gene>
    <name evidence="7" type="ORF">AMURIS_03077</name>
</gene>
<sequence>MLAAIREGINVGYSDFYLYCGTGGRIDHTIANLQALSFLSENGKQGFLVDNESIITAITNRKITFDSIQSGYVSVFSYSSKAEGVCLQGLKYELDKAVLTNTFPIGVSNEFIGKESSISVDNGILLIVFPRK</sequence>
<evidence type="ECO:0000256" key="5">
    <source>
        <dbReference type="NCBIfam" id="TIGR01378"/>
    </source>
</evidence>
<dbReference type="InterPro" id="IPR053149">
    <property type="entry name" value="TPK"/>
</dbReference>
<dbReference type="EMBL" id="OFSM01000015">
    <property type="protein sequence ID" value="SOY30350.1"/>
    <property type="molecule type" value="Genomic_DNA"/>
</dbReference>
<dbReference type="EC" id="2.7.6.2" evidence="5"/>
<keyword evidence="3 7" id="KW-0418">Kinase</keyword>
<evidence type="ECO:0000259" key="6">
    <source>
        <dbReference type="SMART" id="SM00983"/>
    </source>
</evidence>
<evidence type="ECO:0000256" key="1">
    <source>
        <dbReference type="ARBA" id="ARBA00022679"/>
    </source>
</evidence>
<dbReference type="Proteomes" id="UP000236311">
    <property type="component" value="Unassembled WGS sequence"/>
</dbReference>
<evidence type="ECO:0000313" key="7">
    <source>
        <dbReference type="EMBL" id="SOY30350.1"/>
    </source>
</evidence>
<dbReference type="PANTHER" id="PTHR41299">
    <property type="entry name" value="THIAMINE PYROPHOSPHOKINASE"/>
    <property type="match status" value="1"/>
</dbReference>
<evidence type="ECO:0000256" key="3">
    <source>
        <dbReference type="ARBA" id="ARBA00022777"/>
    </source>
</evidence>
<keyword evidence="8" id="KW-1185">Reference proteome</keyword>
<dbReference type="InterPro" id="IPR007373">
    <property type="entry name" value="Thiamin_PyroPKinase_B1-bd"/>
</dbReference>
<keyword evidence="2" id="KW-0547">Nucleotide-binding</keyword>
<protein>
    <recommendedName>
        <fullName evidence="5">Thiamine diphosphokinase</fullName>
        <ecNumber evidence="5">2.7.6.2</ecNumber>
    </recommendedName>
</protein>
<dbReference type="PANTHER" id="PTHR41299:SF1">
    <property type="entry name" value="THIAMINE PYROPHOSPHOKINASE"/>
    <property type="match status" value="1"/>
</dbReference>
<dbReference type="SMART" id="SM00983">
    <property type="entry name" value="TPK_B1_binding"/>
    <property type="match status" value="1"/>
</dbReference>
<dbReference type="GO" id="GO:0005524">
    <property type="term" value="F:ATP binding"/>
    <property type="evidence" value="ECO:0007669"/>
    <property type="project" value="UniProtKB-KW"/>
</dbReference>
<evidence type="ECO:0000256" key="4">
    <source>
        <dbReference type="ARBA" id="ARBA00022840"/>
    </source>
</evidence>
<feature type="domain" description="Thiamin pyrophosphokinase thiamin-binding" evidence="6">
    <location>
        <begin position="67"/>
        <end position="126"/>
    </location>
</feature>
<dbReference type="SUPFAM" id="SSF63999">
    <property type="entry name" value="Thiamin pyrophosphokinase, catalytic domain"/>
    <property type="match status" value="1"/>
</dbReference>
<dbReference type="CDD" id="cd07995">
    <property type="entry name" value="TPK"/>
    <property type="match status" value="1"/>
</dbReference>
<dbReference type="Pfam" id="PF04265">
    <property type="entry name" value="TPK_B1_binding"/>
    <property type="match status" value="1"/>
</dbReference>
<dbReference type="InterPro" id="IPR036371">
    <property type="entry name" value="TPK_B1-bd_sf"/>
</dbReference>
<dbReference type="GO" id="GO:0030975">
    <property type="term" value="F:thiamine binding"/>
    <property type="evidence" value="ECO:0007669"/>
    <property type="project" value="InterPro"/>
</dbReference>
<accession>A0A2K4ZIR6</accession>
<dbReference type="GO" id="GO:0004788">
    <property type="term" value="F:thiamine diphosphokinase activity"/>
    <property type="evidence" value="ECO:0007669"/>
    <property type="project" value="UniProtKB-UniRule"/>
</dbReference>
<proteinExistence type="predicted"/>
<organism evidence="7 8">
    <name type="scientific">Acetatifactor muris</name>
    <dbReference type="NCBI Taxonomy" id="879566"/>
    <lineage>
        <taxon>Bacteria</taxon>
        <taxon>Bacillati</taxon>
        <taxon>Bacillota</taxon>
        <taxon>Clostridia</taxon>
        <taxon>Lachnospirales</taxon>
        <taxon>Lachnospiraceae</taxon>
        <taxon>Acetatifactor</taxon>
    </lineage>
</organism>
<dbReference type="GO" id="GO:0009229">
    <property type="term" value="P:thiamine diphosphate biosynthetic process"/>
    <property type="evidence" value="ECO:0007669"/>
    <property type="project" value="InterPro"/>
</dbReference>
<dbReference type="AlphaFoldDB" id="A0A2K4ZIR6"/>
<dbReference type="NCBIfam" id="TIGR01378">
    <property type="entry name" value="thi_PPkinase"/>
    <property type="match status" value="1"/>
</dbReference>
<reference evidence="7 8" key="1">
    <citation type="submission" date="2018-01" db="EMBL/GenBank/DDBJ databases">
        <authorList>
            <person name="Gaut B.S."/>
            <person name="Morton B.R."/>
            <person name="Clegg M.T."/>
            <person name="Duvall M.R."/>
        </authorList>
    </citation>
    <scope>NUCLEOTIDE SEQUENCE [LARGE SCALE GENOMIC DNA]</scope>
    <source>
        <strain evidence="7">GP69</strain>
    </source>
</reference>
<dbReference type="InterPro" id="IPR036759">
    <property type="entry name" value="TPK_catalytic_sf"/>
</dbReference>
<evidence type="ECO:0000256" key="2">
    <source>
        <dbReference type="ARBA" id="ARBA00022741"/>
    </source>
</evidence>
<dbReference type="GO" id="GO:0016301">
    <property type="term" value="F:kinase activity"/>
    <property type="evidence" value="ECO:0007669"/>
    <property type="project" value="UniProtKB-KW"/>
</dbReference>
<keyword evidence="4" id="KW-0067">ATP-binding</keyword>
<dbReference type="SUPFAM" id="SSF63862">
    <property type="entry name" value="Thiamin pyrophosphokinase, substrate-binding domain"/>
    <property type="match status" value="1"/>
</dbReference>
<evidence type="ECO:0000313" key="8">
    <source>
        <dbReference type="Proteomes" id="UP000236311"/>
    </source>
</evidence>
<dbReference type="GO" id="GO:0006772">
    <property type="term" value="P:thiamine metabolic process"/>
    <property type="evidence" value="ECO:0007669"/>
    <property type="project" value="UniProtKB-UniRule"/>
</dbReference>
<dbReference type="Gene3D" id="3.40.50.10240">
    <property type="entry name" value="Thiamin pyrophosphokinase, catalytic domain"/>
    <property type="match status" value="1"/>
</dbReference>